<dbReference type="GO" id="GO:0016301">
    <property type="term" value="F:kinase activity"/>
    <property type="evidence" value="ECO:0007669"/>
    <property type="project" value="UniProtKB-KW"/>
</dbReference>
<dbReference type="AlphaFoldDB" id="A0ABD1VYQ9"/>
<keyword evidence="2" id="KW-0808">Transferase</keyword>
<keyword evidence="2" id="KW-0675">Receptor</keyword>
<protein>
    <submittedName>
        <fullName evidence="2">Inactive receptor kinase</fullName>
    </submittedName>
</protein>
<dbReference type="InterPro" id="IPR000719">
    <property type="entry name" value="Prot_kinase_dom"/>
</dbReference>
<dbReference type="PANTHER" id="PTHR48007">
    <property type="entry name" value="LEUCINE-RICH REPEAT RECEPTOR-LIKE PROTEIN KINASE PXC1"/>
    <property type="match status" value="1"/>
</dbReference>
<keyword evidence="2" id="KW-0418">Kinase</keyword>
<dbReference type="SUPFAM" id="SSF56112">
    <property type="entry name" value="Protein kinase-like (PK-like)"/>
    <property type="match status" value="1"/>
</dbReference>
<dbReference type="EMBL" id="JBFOLK010000001">
    <property type="protein sequence ID" value="KAL2542524.1"/>
    <property type="molecule type" value="Genomic_DNA"/>
</dbReference>
<comment type="caution">
    <text evidence="2">The sequence shown here is derived from an EMBL/GenBank/DDBJ whole genome shotgun (WGS) entry which is preliminary data.</text>
</comment>
<accession>A0ABD1VYQ9</accession>
<dbReference type="Gene3D" id="1.10.510.10">
    <property type="entry name" value="Transferase(Phosphotransferase) domain 1"/>
    <property type="match status" value="1"/>
</dbReference>
<dbReference type="Pfam" id="PF07714">
    <property type="entry name" value="PK_Tyr_Ser-Thr"/>
    <property type="match status" value="1"/>
</dbReference>
<keyword evidence="3" id="KW-1185">Reference proteome</keyword>
<dbReference type="Proteomes" id="UP001604336">
    <property type="component" value="Unassembled WGS sequence"/>
</dbReference>
<evidence type="ECO:0000313" key="2">
    <source>
        <dbReference type="EMBL" id="KAL2542524.1"/>
    </source>
</evidence>
<reference evidence="3" key="1">
    <citation type="submission" date="2024-07" db="EMBL/GenBank/DDBJ databases">
        <title>Two chromosome-level genome assemblies of Korean endemic species Abeliophyllum distichum and Forsythia ovata (Oleaceae).</title>
        <authorList>
            <person name="Jang H."/>
        </authorList>
    </citation>
    <scope>NUCLEOTIDE SEQUENCE [LARGE SCALE GENOMIC DNA]</scope>
</reference>
<gene>
    <name evidence="2" type="ORF">Adt_03502</name>
</gene>
<feature type="domain" description="Protein kinase" evidence="1">
    <location>
        <begin position="1"/>
        <end position="238"/>
    </location>
</feature>
<dbReference type="InterPro" id="IPR011009">
    <property type="entry name" value="Kinase-like_dom_sf"/>
</dbReference>
<evidence type="ECO:0000313" key="3">
    <source>
        <dbReference type="Proteomes" id="UP001604336"/>
    </source>
</evidence>
<dbReference type="InterPro" id="IPR046959">
    <property type="entry name" value="PRK1-6/SRF4-like"/>
</dbReference>
<dbReference type="PROSITE" id="PS50011">
    <property type="entry name" value="PROTEIN_KINASE_DOM"/>
    <property type="match status" value="1"/>
</dbReference>
<proteinExistence type="predicted"/>
<sequence length="242" mass="27683">MEFIEKVKELGSEILHQNLLPLKAFYWHQDERLLLYDYTHFGSLAFVLHENGGANKTPLTWKVRCSIAYEVARAIEYLHSQHVCHGNIRSSNVFLTSSFDAYLSEYAIAQLFSPDTQPKQNLIAGYCPPEVTNAHEVSHKSDVYSFGVLLFELITGKVPINALNNKKNDTDLPKWVRSMFQKKPLIDVFDNALHSYYNTTGIGEQMVQLLQLALCCTFQYPNKRPLMAAVTNQIRETCSFEL</sequence>
<dbReference type="PANTHER" id="PTHR48007:SF77">
    <property type="entry name" value="PROTEIN KINASE DOMAIN-CONTAINING PROTEIN"/>
    <property type="match status" value="1"/>
</dbReference>
<dbReference type="InterPro" id="IPR001245">
    <property type="entry name" value="Ser-Thr/Tyr_kinase_cat_dom"/>
</dbReference>
<evidence type="ECO:0000259" key="1">
    <source>
        <dbReference type="PROSITE" id="PS50011"/>
    </source>
</evidence>
<organism evidence="2 3">
    <name type="scientific">Abeliophyllum distichum</name>
    <dbReference type="NCBI Taxonomy" id="126358"/>
    <lineage>
        <taxon>Eukaryota</taxon>
        <taxon>Viridiplantae</taxon>
        <taxon>Streptophyta</taxon>
        <taxon>Embryophyta</taxon>
        <taxon>Tracheophyta</taxon>
        <taxon>Spermatophyta</taxon>
        <taxon>Magnoliopsida</taxon>
        <taxon>eudicotyledons</taxon>
        <taxon>Gunneridae</taxon>
        <taxon>Pentapetalae</taxon>
        <taxon>asterids</taxon>
        <taxon>lamiids</taxon>
        <taxon>Lamiales</taxon>
        <taxon>Oleaceae</taxon>
        <taxon>Forsythieae</taxon>
        <taxon>Abeliophyllum</taxon>
    </lineage>
</organism>
<name>A0ABD1VYQ9_9LAMI</name>